<sequence>MGNAFLIVSFKLRSREQRRASIRLVTSSKGSLLLQSSLRSLKLVSSPRHSILLIEFFIKSNHSRLRKDFRSPIPLGRTVFAGINSCDKWGKLTISDGMLNSSDVCSSIVSKCHIPPSWLGSTNLTSCEIFKYLSRENPQIPVRSTLFPLHLRGNSRSRTRTYLNSKDEGLKLFLKNAAERTCDSDLLFDAGITPSSSSA</sequence>
<reference evidence="2" key="1">
    <citation type="journal article" date="2005" name="Nature">
        <title>The map-based sequence of the rice genome.</title>
        <authorList>
            <consortium name="International rice genome sequencing project (IRGSP)"/>
            <person name="Matsumoto T."/>
            <person name="Wu J."/>
            <person name="Kanamori H."/>
            <person name="Katayose Y."/>
            <person name="Fujisawa M."/>
            <person name="Namiki N."/>
            <person name="Mizuno H."/>
            <person name="Yamamoto K."/>
            <person name="Antonio B.A."/>
            <person name="Baba T."/>
            <person name="Sakata K."/>
            <person name="Nagamura Y."/>
            <person name="Aoki H."/>
            <person name="Arikawa K."/>
            <person name="Arita K."/>
            <person name="Bito T."/>
            <person name="Chiden Y."/>
            <person name="Fujitsuka N."/>
            <person name="Fukunaka R."/>
            <person name="Hamada M."/>
            <person name="Harada C."/>
            <person name="Hayashi A."/>
            <person name="Hijishita S."/>
            <person name="Honda M."/>
            <person name="Hosokawa S."/>
            <person name="Ichikawa Y."/>
            <person name="Idonuma A."/>
            <person name="Iijima M."/>
            <person name="Ikeda M."/>
            <person name="Ikeno M."/>
            <person name="Ito K."/>
            <person name="Ito S."/>
            <person name="Ito T."/>
            <person name="Ito Y."/>
            <person name="Ito Y."/>
            <person name="Iwabuchi A."/>
            <person name="Kamiya K."/>
            <person name="Karasawa W."/>
            <person name="Kurita K."/>
            <person name="Katagiri S."/>
            <person name="Kikuta A."/>
            <person name="Kobayashi H."/>
            <person name="Kobayashi N."/>
            <person name="Machita K."/>
            <person name="Maehara T."/>
            <person name="Masukawa M."/>
            <person name="Mizubayashi T."/>
            <person name="Mukai Y."/>
            <person name="Nagasaki H."/>
            <person name="Nagata Y."/>
            <person name="Naito S."/>
            <person name="Nakashima M."/>
            <person name="Nakama Y."/>
            <person name="Nakamichi Y."/>
            <person name="Nakamura M."/>
            <person name="Meguro A."/>
            <person name="Negishi M."/>
            <person name="Ohta I."/>
            <person name="Ohta T."/>
            <person name="Okamoto M."/>
            <person name="Ono N."/>
            <person name="Saji S."/>
            <person name="Sakaguchi M."/>
            <person name="Sakai K."/>
            <person name="Shibata M."/>
            <person name="Shimokawa T."/>
            <person name="Song J."/>
            <person name="Takazaki Y."/>
            <person name="Terasawa K."/>
            <person name="Tsugane M."/>
            <person name="Tsuji K."/>
            <person name="Ueda S."/>
            <person name="Waki K."/>
            <person name="Yamagata H."/>
            <person name="Yamamoto M."/>
            <person name="Yamamoto S."/>
            <person name="Yamane H."/>
            <person name="Yoshiki S."/>
            <person name="Yoshihara R."/>
            <person name="Yukawa K."/>
            <person name="Zhong H."/>
            <person name="Yano M."/>
            <person name="Yuan Q."/>
            <person name="Ouyang S."/>
            <person name="Liu J."/>
            <person name="Jones K.M."/>
            <person name="Gansberger K."/>
            <person name="Moffat K."/>
            <person name="Hill J."/>
            <person name="Bera J."/>
            <person name="Fadrosh D."/>
            <person name="Jin S."/>
            <person name="Johri S."/>
            <person name="Kim M."/>
            <person name="Overton L."/>
            <person name="Reardon M."/>
            <person name="Tsitrin T."/>
            <person name="Vuong H."/>
            <person name="Weaver B."/>
            <person name="Ciecko A."/>
            <person name="Tallon L."/>
            <person name="Jackson J."/>
            <person name="Pai G."/>
            <person name="Aken S.V."/>
            <person name="Utterback T."/>
            <person name="Reidmuller S."/>
            <person name="Feldblyum T."/>
            <person name="Hsiao J."/>
            <person name="Zismann V."/>
            <person name="Iobst S."/>
            <person name="de Vazeille A.R."/>
            <person name="Buell C.R."/>
            <person name="Ying K."/>
            <person name="Li Y."/>
            <person name="Lu T."/>
            <person name="Huang Y."/>
            <person name="Zhao Q."/>
            <person name="Feng Q."/>
            <person name="Zhang L."/>
            <person name="Zhu J."/>
            <person name="Weng Q."/>
            <person name="Mu J."/>
            <person name="Lu Y."/>
            <person name="Fan D."/>
            <person name="Liu Y."/>
            <person name="Guan J."/>
            <person name="Zhang Y."/>
            <person name="Yu S."/>
            <person name="Liu X."/>
            <person name="Zhang Y."/>
            <person name="Hong G."/>
            <person name="Han B."/>
            <person name="Choisne N."/>
            <person name="Demange N."/>
            <person name="Orjeda G."/>
            <person name="Samain S."/>
            <person name="Cattolico L."/>
            <person name="Pelletier E."/>
            <person name="Couloux A."/>
            <person name="Segurens B."/>
            <person name="Wincker P."/>
            <person name="D'Hont A."/>
            <person name="Scarpelli C."/>
            <person name="Weissenbach J."/>
            <person name="Salanoubat M."/>
            <person name="Quetier F."/>
            <person name="Yu Y."/>
            <person name="Kim H.R."/>
            <person name="Rambo T."/>
            <person name="Currie J."/>
            <person name="Collura K."/>
            <person name="Luo M."/>
            <person name="Yang T."/>
            <person name="Ammiraju J.S.S."/>
            <person name="Engler F."/>
            <person name="Soderlund C."/>
            <person name="Wing R.A."/>
            <person name="Palmer L.E."/>
            <person name="de la Bastide M."/>
            <person name="Spiegel L."/>
            <person name="Nascimento L."/>
            <person name="Zutavern T."/>
            <person name="O'Shaughnessy A."/>
            <person name="Dike S."/>
            <person name="Dedhia N."/>
            <person name="Preston R."/>
            <person name="Balija V."/>
            <person name="McCombie W.R."/>
            <person name="Chow T."/>
            <person name="Chen H."/>
            <person name="Chung M."/>
            <person name="Chen C."/>
            <person name="Shaw J."/>
            <person name="Wu H."/>
            <person name="Hsiao K."/>
            <person name="Chao Y."/>
            <person name="Chu M."/>
            <person name="Cheng C."/>
            <person name="Hour A."/>
            <person name="Lee P."/>
            <person name="Lin S."/>
            <person name="Lin Y."/>
            <person name="Liou J."/>
            <person name="Liu S."/>
            <person name="Hsing Y."/>
            <person name="Raghuvanshi S."/>
            <person name="Mohanty A."/>
            <person name="Bharti A.K."/>
            <person name="Gaur A."/>
            <person name="Gupta V."/>
            <person name="Kumar D."/>
            <person name="Ravi V."/>
            <person name="Vij S."/>
            <person name="Kapur A."/>
            <person name="Khurana P."/>
            <person name="Khurana P."/>
            <person name="Khurana J.P."/>
            <person name="Tyagi A.K."/>
            <person name="Gaikwad K."/>
            <person name="Singh A."/>
            <person name="Dalal V."/>
            <person name="Srivastava S."/>
            <person name="Dixit A."/>
            <person name="Pal A.K."/>
            <person name="Ghazi I.A."/>
            <person name="Yadav M."/>
            <person name="Pandit A."/>
            <person name="Bhargava A."/>
            <person name="Sureshbabu K."/>
            <person name="Batra K."/>
            <person name="Sharma T.R."/>
            <person name="Mohapatra T."/>
            <person name="Singh N.K."/>
            <person name="Messing J."/>
            <person name="Nelson A.B."/>
            <person name="Fuks G."/>
            <person name="Kavchok S."/>
            <person name="Keizer G."/>
            <person name="Linton E."/>
            <person name="Llaca V."/>
            <person name="Song R."/>
            <person name="Tanyolac B."/>
            <person name="Young S."/>
            <person name="Ho-Il K."/>
            <person name="Hahn J.H."/>
            <person name="Sangsakoo G."/>
            <person name="Vanavichit A."/>
            <person name="de Mattos Luiz.A.T."/>
            <person name="Zimmer P.D."/>
            <person name="Malone G."/>
            <person name="Dellagostin O."/>
            <person name="de Oliveira A.C."/>
            <person name="Bevan M."/>
            <person name="Bancroft I."/>
            <person name="Minx P."/>
            <person name="Cordum H."/>
            <person name="Wilson R."/>
            <person name="Cheng Z."/>
            <person name="Jin W."/>
            <person name="Jiang J."/>
            <person name="Leong S.A."/>
            <person name="Iwama H."/>
            <person name="Gojobori T."/>
            <person name="Itoh T."/>
            <person name="Niimura Y."/>
            <person name="Fujii Y."/>
            <person name="Habara T."/>
            <person name="Sakai H."/>
            <person name="Sato Y."/>
            <person name="Wilson G."/>
            <person name="Kumar K."/>
            <person name="McCouch S."/>
            <person name="Juretic N."/>
            <person name="Hoen D."/>
            <person name="Wright S."/>
            <person name="Bruskiewich R."/>
            <person name="Bureau T."/>
            <person name="Miyao A."/>
            <person name="Hirochika H."/>
            <person name="Nishikawa T."/>
            <person name="Kadowaki K."/>
            <person name="Sugiura M."/>
            <person name="Burr B."/>
            <person name="Sasaki T."/>
        </authorList>
    </citation>
    <scope>NUCLEOTIDE SEQUENCE [LARGE SCALE GENOMIC DNA]</scope>
    <source>
        <strain evidence="2">cv. Nipponbare</strain>
    </source>
</reference>
<proteinExistence type="predicted"/>
<protein>
    <submittedName>
        <fullName evidence="1">Os12g0194266 protein</fullName>
    </submittedName>
</protein>
<organism evidence="1 2">
    <name type="scientific">Oryza sativa subsp. japonica</name>
    <name type="common">Rice</name>
    <dbReference type="NCBI Taxonomy" id="39947"/>
    <lineage>
        <taxon>Eukaryota</taxon>
        <taxon>Viridiplantae</taxon>
        <taxon>Streptophyta</taxon>
        <taxon>Embryophyta</taxon>
        <taxon>Tracheophyta</taxon>
        <taxon>Spermatophyta</taxon>
        <taxon>Magnoliopsida</taxon>
        <taxon>Liliopsida</taxon>
        <taxon>Poales</taxon>
        <taxon>Poaceae</taxon>
        <taxon>BOP clade</taxon>
        <taxon>Oryzoideae</taxon>
        <taxon>Oryzeae</taxon>
        <taxon>Oryzinae</taxon>
        <taxon>Oryza</taxon>
        <taxon>Oryza sativa</taxon>
    </lineage>
</organism>
<dbReference type="Gramene" id="Os12t0194266-00">
    <property type="protein sequence ID" value="Os12t0194266-00"/>
    <property type="gene ID" value="Os12g0194266"/>
</dbReference>
<evidence type="ECO:0000313" key="2">
    <source>
        <dbReference type="Proteomes" id="UP000059680"/>
    </source>
</evidence>
<keyword evidence="2" id="KW-1185">Reference proteome</keyword>
<reference evidence="1 2" key="2">
    <citation type="journal article" date="2013" name="Plant Cell Physiol.">
        <title>Rice Annotation Project Database (RAP-DB): an integrative and interactive database for rice genomics.</title>
        <authorList>
            <person name="Sakai H."/>
            <person name="Lee S.S."/>
            <person name="Tanaka T."/>
            <person name="Numa H."/>
            <person name="Kim J."/>
            <person name="Kawahara Y."/>
            <person name="Wakimoto H."/>
            <person name="Yang C.C."/>
            <person name="Iwamoto M."/>
            <person name="Abe T."/>
            <person name="Yamada Y."/>
            <person name="Muto A."/>
            <person name="Inokuchi H."/>
            <person name="Ikemura T."/>
            <person name="Matsumoto T."/>
            <person name="Sasaki T."/>
            <person name="Itoh T."/>
        </authorList>
    </citation>
    <scope>NUCLEOTIDE SEQUENCE [LARGE SCALE GENOMIC DNA]</scope>
    <source>
        <strain evidence="2">cv. Nipponbare</strain>
    </source>
</reference>
<gene>
    <name evidence="1" type="ordered locus">Os12g0194266</name>
    <name evidence="1" type="ORF">OSNPB_120194266</name>
</gene>
<dbReference type="PaxDb" id="39947-A0A0N7KTP9"/>
<dbReference type="Proteomes" id="UP000059680">
    <property type="component" value="Chromosome 12"/>
</dbReference>
<accession>A0A0N7KTP9</accession>
<dbReference type="InParanoid" id="A0A0N7KTP9"/>
<dbReference type="AlphaFoldDB" id="A0A0N7KTP9"/>
<dbReference type="EMBL" id="AP014968">
    <property type="protein sequence ID" value="BAT16226.1"/>
    <property type="molecule type" value="Genomic_DNA"/>
</dbReference>
<evidence type="ECO:0000313" key="1">
    <source>
        <dbReference type="EMBL" id="BAT16226.1"/>
    </source>
</evidence>
<reference evidence="1 2" key="3">
    <citation type="journal article" date="2013" name="Rice">
        <title>Improvement of the Oryza sativa Nipponbare reference genome using next generation sequence and optical map data.</title>
        <authorList>
            <person name="Kawahara Y."/>
            <person name="de la Bastide M."/>
            <person name="Hamilton J.P."/>
            <person name="Kanamori H."/>
            <person name="McCombie W.R."/>
            <person name="Ouyang S."/>
            <person name="Schwartz D.C."/>
            <person name="Tanaka T."/>
            <person name="Wu J."/>
            <person name="Zhou S."/>
            <person name="Childs K.L."/>
            <person name="Davidson R.M."/>
            <person name="Lin H."/>
            <person name="Quesada-Ocampo L."/>
            <person name="Vaillancourt B."/>
            <person name="Sakai H."/>
            <person name="Lee S.S."/>
            <person name="Kim J."/>
            <person name="Numa H."/>
            <person name="Itoh T."/>
            <person name="Buell C.R."/>
            <person name="Matsumoto T."/>
        </authorList>
    </citation>
    <scope>NUCLEOTIDE SEQUENCE [LARGE SCALE GENOMIC DNA]</scope>
    <source>
        <strain evidence="2">cv. Nipponbare</strain>
    </source>
</reference>
<name>A0A0N7KTP9_ORYSJ</name>